<evidence type="ECO:0000313" key="3">
    <source>
        <dbReference type="EMBL" id="CAL1149787.1"/>
    </source>
</evidence>
<organism evidence="2">
    <name type="scientific">Cladocopium goreaui</name>
    <dbReference type="NCBI Taxonomy" id="2562237"/>
    <lineage>
        <taxon>Eukaryota</taxon>
        <taxon>Sar</taxon>
        <taxon>Alveolata</taxon>
        <taxon>Dinophyceae</taxon>
        <taxon>Suessiales</taxon>
        <taxon>Symbiodiniaceae</taxon>
        <taxon>Cladocopium</taxon>
    </lineage>
</organism>
<dbReference type="Proteomes" id="UP001152797">
    <property type="component" value="Unassembled WGS sequence"/>
</dbReference>
<dbReference type="EMBL" id="CAMXCT010002206">
    <property type="protein sequence ID" value="CAI3996412.1"/>
    <property type="molecule type" value="Genomic_DNA"/>
</dbReference>
<reference evidence="3" key="2">
    <citation type="submission" date="2024-04" db="EMBL/GenBank/DDBJ databases">
        <authorList>
            <person name="Chen Y."/>
            <person name="Shah S."/>
            <person name="Dougan E. K."/>
            <person name="Thang M."/>
            <person name="Chan C."/>
        </authorList>
    </citation>
    <scope>NUCLEOTIDE SEQUENCE [LARGE SCALE GENOMIC DNA]</scope>
</reference>
<feature type="compositionally biased region" description="Basic residues" evidence="1">
    <location>
        <begin position="451"/>
        <end position="468"/>
    </location>
</feature>
<comment type="caution">
    <text evidence="2">The sequence shown here is derived from an EMBL/GenBank/DDBJ whole genome shotgun (WGS) entry which is preliminary data.</text>
</comment>
<feature type="compositionally biased region" description="Basic and acidic residues" evidence="1">
    <location>
        <begin position="771"/>
        <end position="788"/>
    </location>
</feature>
<evidence type="ECO:0000313" key="2">
    <source>
        <dbReference type="EMBL" id="CAI3996412.1"/>
    </source>
</evidence>
<feature type="compositionally biased region" description="Polar residues" evidence="1">
    <location>
        <begin position="499"/>
        <end position="516"/>
    </location>
</feature>
<feature type="region of interest" description="Disordered" evidence="1">
    <location>
        <begin position="451"/>
        <end position="566"/>
    </location>
</feature>
<evidence type="ECO:0000313" key="4">
    <source>
        <dbReference type="Proteomes" id="UP001152797"/>
    </source>
</evidence>
<dbReference type="EMBL" id="CAMXCT030002206">
    <property type="protein sequence ID" value="CAL4783724.1"/>
    <property type="molecule type" value="Genomic_DNA"/>
</dbReference>
<feature type="compositionally biased region" description="Polar residues" evidence="1">
    <location>
        <begin position="761"/>
        <end position="770"/>
    </location>
</feature>
<feature type="compositionally biased region" description="Polar residues" evidence="1">
    <location>
        <begin position="334"/>
        <end position="351"/>
    </location>
</feature>
<feature type="region of interest" description="Disordered" evidence="1">
    <location>
        <begin position="661"/>
        <end position="693"/>
    </location>
</feature>
<proteinExistence type="predicted"/>
<sequence>MAITGPPFLSHGIDIKEVIPRRDPGRLIQNRPRAADASGTWDALRHQLQERQTAGWRLVEQTGGRERNPEGPTTPATRYSLARVIASRITYHTLVVGCQFLVAVDELMSTTRSYIKLNDEEQVVTWTLPASQLGTRGPTLDISLKCTCIIAGKRQCPYHNMAAILDLTMASSEPGADTDRTLFQQGAQTSTELLSQICLALQDSDTPLTESQSRELIPGGSGEILRALGTRFLARLGFSTKLILLLARWDSPTAYTAIDQERKDDLPVWEWSAPCGWQHGEAQFMRAHSGSQFCRICFTTSQAEGTTTGRRATKTEAGVDKVVLGYLRVRQALSTGQHRSQHTTTSSPTASKQPPKEPPPEVQKALLTKYENQEMDGAKREFPQRMLLGTEKILARARSSPTSSSMVIERYTQAAMTLMDNITAAGVQTSRSSPSVTHRNHIYRSIIKRNTRRTHRVATRSWSHKGNHHPLVETSPESTPPGSQLPGQAWAGQAESRCQRNGETGQLRTSDLQSDQTHLKQHTGTPPRPTPPTEIAQAAQARHMTQSTRRHLAGPKQVTDESAVRHTANRVDRECALALMLVPFDLVARSGAESSGDRWSAPNTHGNTSKGGGHEFGHNGEQPAGEDTADSDPDTSTEHPRCHPTSSNQAANRVASVLQLDDGQQSQHTRPRPQYHRANPGITQGPSHGGHQESFNLQMSILMNQHHISVELPDEAAREVSHIYFNLSDEEPGVQDTIIATRKTEDPDRVPQPIAGMARTDGTTFGNIQRTEPRTEQHAPRTDSAHTETHLTADLQEFRSARKINSQIEENTVKRTESSSRALQAQAAATWFTRECDTMATSSRTTMV</sequence>
<gene>
    <name evidence="2" type="ORF">C1SCF055_LOCUS22895</name>
</gene>
<accession>A0A9P1G3W4</accession>
<keyword evidence="4" id="KW-1185">Reference proteome</keyword>
<dbReference type="EMBL" id="CAMXCT020002206">
    <property type="protein sequence ID" value="CAL1149787.1"/>
    <property type="molecule type" value="Genomic_DNA"/>
</dbReference>
<protein>
    <submittedName>
        <fullName evidence="2">Uncharacterized protein</fullName>
    </submittedName>
</protein>
<reference evidence="2" key="1">
    <citation type="submission" date="2022-10" db="EMBL/GenBank/DDBJ databases">
        <authorList>
            <person name="Chen Y."/>
            <person name="Dougan E. K."/>
            <person name="Chan C."/>
            <person name="Rhodes N."/>
            <person name="Thang M."/>
        </authorList>
    </citation>
    <scope>NUCLEOTIDE SEQUENCE</scope>
</reference>
<name>A0A9P1G3W4_9DINO</name>
<evidence type="ECO:0000256" key="1">
    <source>
        <dbReference type="SAM" id="MobiDB-lite"/>
    </source>
</evidence>
<feature type="region of interest" description="Disordered" evidence="1">
    <location>
        <begin position="747"/>
        <end position="788"/>
    </location>
</feature>
<feature type="region of interest" description="Disordered" evidence="1">
    <location>
        <begin position="592"/>
        <end position="649"/>
    </location>
</feature>
<feature type="compositionally biased region" description="Polar residues" evidence="1">
    <location>
        <begin position="475"/>
        <end position="486"/>
    </location>
</feature>
<dbReference type="AlphaFoldDB" id="A0A9P1G3W4"/>
<feature type="region of interest" description="Disordered" evidence="1">
    <location>
        <begin position="334"/>
        <end position="361"/>
    </location>
</feature>